<proteinExistence type="predicted"/>
<sequence length="105" mass="11648">MDLGLLFRILLFLASLGTLILAVSRYLTLSEQLKSKYGDVGTCVFQWAEWSQCSASCTTPGQNATRTRYVIPETVVDMSDAGIFSSLFGSKCYNINQISLCNLYE</sequence>
<dbReference type="WBParaSite" id="PSU_v2.g19727.t1">
    <property type="protein sequence ID" value="PSU_v2.g19727.t1"/>
    <property type="gene ID" value="PSU_v2.g19727"/>
</dbReference>
<dbReference type="Proteomes" id="UP000887577">
    <property type="component" value="Unplaced"/>
</dbReference>
<keyword evidence="1" id="KW-0812">Transmembrane</keyword>
<feature type="transmembrane region" description="Helical" evidence="1">
    <location>
        <begin position="6"/>
        <end position="27"/>
    </location>
</feature>
<evidence type="ECO:0000256" key="1">
    <source>
        <dbReference type="SAM" id="Phobius"/>
    </source>
</evidence>
<dbReference type="Gene3D" id="2.20.100.10">
    <property type="entry name" value="Thrombospondin type-1 (TSP1) repeat"/>
    <property type="match status" value="1"/>
</dbReference>
<accession>A0A914YHC7</accession>
<organism evidence="2 3">
    <name type="scientific">Panagrolaimus superbus</name>
    <dbReference type="NCBI Taxonomy" id="310955"/>
    <lineage>
        <taxon>Eukaryota</taxon>
        <taxon>Metazoa</taxon>
        <taxon>Ecdysozoa</taxon>
        <taxon>Nematoda</taxon>
        <taxon>Chromadorea</taxon>
        <taxon>Rhabditida</taxon>
        <taxon>Tylenchina</taxon>
        <taxon>Panagrolaimomorpha</taxon>
        <taxon>Panagrolaimoidea</taxon>
        <taxon>Panagrolaimidae</taxon>
        <taxon>Panagrolaimus</taxon>
    </lineage>
</organism>
<keyword evidence="1" id="KW-1133">Transmembrane helix</keyword>
<reference evidence="3" key="1">
    <citation type="submission" date="2022-11" db="UniProtKB">
        <authorList>
            <consortium name="WormBaseParasite"/>
        </authorList>
    </citation>
    <scope>IDENTIFICATION</scope>
</reference>
<dbReference type="AlphaFoldDB" id="A0A914YHC7"/>
<keyword evidence="1" id="KW-0472">Membrane</keyword>
<evidence type="ECO:0000313" key="2">
    <source>
        <dbReference type="Proteomes" id="UP000887577"/>
    </source>
</evidence>
<protein>
    <submittedName>
        <fullName evidence="3">Uncharacterized protein</fullName>
    </submittedName>
</protein>
<dbReference type="InterPro" id="IPR036383">
    <property type="entry name" value="TSP1_rpt_sf"/>
</dbReference>
<dbReference type="SUPFAM" id="SSF82895">
    <property type="entry name" value="TSP-1 type 1 repeat"/>
    <property type="match status" value="1"/>
</dbReference>
<evidence type="ECO:0000313" key="3">
    <source>
        <dbReference type="WBParaSite" id="PSU_v2.g19727.t1"/>
    </source>
</evidence>
<keyword evidence="2" id="KW-1185">Reference proteome</keyword>
<name>A0A914YHC7_9BILA</name>